<keyword evidence="5" id="KW-0443">Lipid metabolism</keyword>
<evidence type="ECO:0000256" key="3">
    <source>
        <dbReference type="ARBA" id="ARBA00022692"/>
    </source>
</evidence>
<comment type="caution">
    <text evidence="10">The sequence shown here is derived from an EMBL/GenBank/DDBJ whole genome shotgun (WGS) entry which is preliminary data.</text>
</comment>
<dbReference type="PANTHER" id="PTHR15362:SF4">
    <property type="entry name" value="CDP-DIACYLGLYCEROL--INOSITOL 3-PHOSPHATIDYLTRANSFERASE"/>
    <property type="match status" value="1"/>
</dbReference>
<evidence type="ECO:0000313" key="11">
    <source>
        <dbReference type="Proteomes" id="UP001552299"/>
    </source>
</evidence>
<evidence type="ECO:0000256" key="6">
    <source>
        <dbReference type="ARBA" id="ARBA00023136"/>
    </source>
</evidence>
<evidence type="ECO:0000256" key="2">
    <source>
        <dbReference type="ARBA" id="ARBA00022679"/>
    </source>
</evidence>
<evidence type="ECO:0000256" key="5">
    <source>
        <dbReference type="ARBA" id="ARBA00023098"/>
    </source>
</evidence>
<accession>A0ABD0UCT1</accession>
<feature type="compositionally biased region" description="Acidic residues" evidence="8">
    <location>
        <begin position="295"/>
        <end position="308"/>
    </location>
</feature>
<feature type="transmembrane region" description="Helical" evidence="9">
    <location>
        <begin position="209"/>
        <end position="231"/>
    </location>
</feature>
<keyword evidence="11" id="KW-1185">Reference proteome</keyword>
<keyword evidence="2" id="KW-0808">Transferase</keyword>
<proteinExistence type="predicted"/>
<feature type="transmembrane region" description="Helical" evidence="9">
    <location>
        <begin position="170"/>
        <end position="189"/>
    </location>
</feature>
<gene>
    <name evidence="10" type="ORF">M5K25_022659</name>
</gene>
<name>A0ABD0UCT1_DENTH</name>
<keyword evidence="4 9" id="KW-1133">Transmembrane helix</keyword>
<reference evidence="10 11" key="1">
    <citation type="journal article" date="2024" name="Plant Biotechnol. J.">
        <title>Dendrobium thyrsiflorum genome and its molecular insights into genes involved in important horticultural traits.</title>
        <authorList>
            <person name="Chen B."/>
            <person name="Wang J.Y."/>
            <person name="Zheng P.J."/>
            <person name="Li K.L."/>
            <person name="Liang Y.M."/>
            <person name="Chen X.F."/>
            <person name="Zhang C."/>
            <person name="Zhao X."/>
            <person name="He X."/>
            <person name="Zhang G.Q."/>
            <person name="Liu Z.J."/>
            <person name="Xu Q."/>
        </authorList>
    </citation>
    <scope>NUCLEOTIDE SEQUENCE [LARGE SCALE GENOMIC DNA]</scope>
    <source>
        <strain evidence="10">GZMU011</strain>
    </source>
</reference>
<evidence type="ECO:0000256" key="7">
    <source>
        <dbReference type="ARBA" id="ARBA00023264"/>
    </source>
</evidence>
<evidence type="ECO:0000256" key="9">
    <source>
        <dbReference type="SAM" id="Phobius"/>
    </source>
</evidence>
<organism evidence="10 11">
    <name type="scientific">Dendrobium thyrsiflorum</name>
    <name type="common">Pinecone-like raceme dendrobium</name>
    <name type="synonym">Orchid</name>
    <dbReference type="NCBI Taxonomy" id="117978"/>
    <lineage>
        <taxon>Eukaryota</taxon>
        <taxon>Viridiplantae</taxon>
        <taxon>Streptophyta</taxon>
        <taxon>Embryophyta</taxon>
        <taxon>Tracheophyta</taxon>
        <taxon>Spermatophyta</taxon>
        <taxon>Magnoliopsida</taxon>
        <taxon>Liliopsida</taxon>
        <taxon>Asparagales</taxon>
        <taxon>Orchidaceae</taxon>
        <taxon>Epidendroideae</taxon>
        <taxon>Malaxideae</taxon>
        <taxon>Dendrobiinae</taxon>
        <taxon>Dendrobium</taxon>
    </lineage>
</organism>
<sequence length="308" mass="34995">MAGRKVEVLEGEIGQLKTDFEEKISDFQNKFTSIHEKMDGRFAALKEMMKKMLEGKQKTATSETTDDHGRGGNPNPFGGRENPEVEVLEGDDGMPPLEPLSREEMIMGYDRRGVDFVGRREEIHCRGTDFEGRREEYDEGFGTFLCGKSSHKDVKDKSSWLLRAYYQHRYFMAFCCVGSEVLYIILFLIHESQDESLIFVCVNATKHSLPLLVLFTLALFGWGIKQIVNIIQSPRSSVANFAIVLRFLSMLGKLVSRKLQGGKRKITEIEEGVDWEILDSIEEEGERAVHHNDDSNEDPLSDDSADDL</sequence>
<protein>
    <submittedName>
        <fullName evidence="10">Uncharacterized protein</fullName>
    </submittedName>
</protein>
<dbReference type="Proteomes" id="UP001552299">
    <property type="component" value="Unassembled WGS sequence"/>
</dbReference>
<evidence type="ECO:0000256" key="1">
    <source>
        <dbReference type="ARBA" id="ARBA00004141"/>
    </source>
</evidence>
<dbReference type="GO" id="GO:0016020">
    <property type="term" value="C:membrane"/>
    <property type="evidence" value="ECO:0007669"/>
    <property type="project" value="UniProtKB-SubCell"/>
</dbReference>
<dbReference type="GO" id="GO:0006629">
    <property type="term" value="P:lipid metabolic process"/>
    <property type="evidence" value="ECO:0007669"/>
    <property type="project" value="UniProtKB-KW"/>
</dbReference>
<dbReference type="PANTHER" id="PTHR15362">
    <property type="entry name" value="PHOSPHATIDYLINOSITOL SYNTHASE"/>
    <property type="match status" value="1"/>
</dbReference>
<keyword evidence="6 9" id="KW-0472">Membrane</keyword>
<keyword evidence="7" id="KW-1208">Phospholipid metabolism</keyword>
<feature type="region of interest" description="Disordered" evidence="8">
    <location>
        <begin position="53"/>
        <end position="94"/>
    </location>
</feature>
<feature type="region of interest" description="Disordered" evidence="8">
    <location>
        <begin position="285"/>
        <end position="308"/>
    </location>
</feature>
<keyword evidence="3 9" id="KW-0812">Transmembrane</keyword>
<evidence type="ECO:0000256" key="8">
    <source>
        <dbReference type="SAM" id="MobiDB-lite"/>
    </source>
</evidence>
<dbReference type="EMBL" id="JANQDX010000017">
    <property type="protein sequence ID" value="KAL0908182.1"/>
    <property type="molecule type" value="Genomic_DNA"/>
</dbReference>
<comment type="subcellular location">
    <subcellularLocation>
        <location evidence="1">Membrane</location>
        <topology evidence="1">Multi-pass membrane protein</topology>
    </subcellularLocation>
</comment>
<dbReference type="AlphaFoldDB" id="A0ABD0UCT1"/>
<dbReference type="GO" id="GO:0016740">
    <property type="term" value="F:transferase activity"/>
    <property type="evidence" value="ECO:0007669"/>
    <property type="project" value="UniProtKB-KW"/>
</dbReference>
<evidence type="ECO:0000313" key="10">
    <source>
        <dbReference type="EMBL" id="KAL0908182.1"/>
    </source>
</evidence>
<evidence type="ECO:0000256" key="4">
    <source>
        <dbReference type="ARBA" id="ARBA00022989"/>
    </source>
</evidence>